<name>A0A0M3ANX7_9SPHN</name>
<evidence type="ECO:0000256" key="7">
    <source>
        <dbReference type="SAM" id="Phobius"/>
    </source>
</evidence>
<dbReference type="GO" id="GO:0005886">
    <property type="term" value="C:plasma membrane"/>
    <property type="evidence" value="ECO:0007669"/>
    <property type="project" value="UniProtKB-SubCell"/>
</dbReference>
<feature type="transmembrane region" description="Helical" evidence="7">
    <location>
        <begin position="39"/>
        <end position="58"/>
    </location>
</feature>
<comment type="caution">
    <text evidence="10">The sequence shown here is derived from an EMBL/GenBank/DDBJ whole genome shotgun (WGS) entry which is preliminary data.</text>
</comment>
<dbReference type="Pfam" id="PF04239">
    <property type="entry name" value="DUF421"/>
    <property type="match status" value="1"/>
</dbReference>
<keyword evidence="6 7" id="KW-0472">Membrane</keyword>
<keyword evidence="4 7" id="KW-0812">Transmembrane</keyword>
<protein>
    <submittedName>
        <fullName evidence="10">Membrane protein</fullName>
    </submittedName>
</protein>
<dbReference type="InterPro" id="IPR007353">
    <property type="entry name" value="DUF421"/>
</dbReference>
<comment type="subcellular location">
    <subcellularLocation>
        <location evidence="1">Cell membrane</location>
        <topology evidence="1">Multi-pass membrane protein</topology>
    </subcellularLocation>
</comment>
<dbReference type="STRING" id="56193.YP76_18870"/>
<dbReference type="AlphaFoldDB" id="A0A0M3ANX7"/>
<comment type="similarity">
    <text evidence="2">Belongs to the UPF0702 family.</text>
</comment>
<proteinExistence type="inferred from homology"/>
<gene>
    <name evidence="10" type="ORF">YP76_18870</name>
</gene>
<evidence type="ECO:0000256" key="6">
    <source>
        <dbReference type="ARBA" id="ARBA00023136"/>
    </source>
</evidence>
<keyword evidence="11" id="KW-1185">Reference proteome</keyword>
<evidence type="ECO:0000256" key="3">
    <source>
        <dbReference type="ARBA" id="ARBA00022475"/>
    </source>
</evidence>
<evidence type="ECO:0000256" key="2">
    <source>
        <dbReference type="ARBA" id="ARBA00006448"/>
    </source>
</evidence>
<evidence type="ECO:0000256" key="5">
    <source>
        <dbReference type="ARBA" id="ARBA00022989"/>
    </source>
</evidence>
<keyword evidence="3" id="KW-1003">Cell membrane</keyword>
<feature type="domain" description="YetF-like N-terminal transmembrane" evidence="9">
    <location>
        <begin position="20"/>
        <end position="82"/>
    </location>
</feature>
<dbReference type="EMBL" id="LBIC01000009">
    <property type="protein sequence ID" value="KKW90636.1"/>
    <property type="molecule type" value="Genomic_DNA"/>
</dbReference>
<feature type="transmembrane region" description="Helical" evidence="7">
    <location>
        <begin position="6"/>
        <end position="27"/>
    </location>
</feature>
<sequence>MFFDNWQGLWRVVLVGTAAYATLVIVLRMSGKRTLAKLNAFDLVVTVALGSTLATVLLTKDVALLEGMVAFALLALLQFLVAWSACRFRIVARFAKSDPRILLADGHILEDALREERVSPDEVKAAVRGAGVGDLSDIAAVVLETDGSLSVIARDRAGARTAWPQERGS</sequence>
<dbReference type="Proteomes" id="UP000033874">
    <property type="component" value="Unassembled WGS sequence"/>
</dbReference>
<evidence type="ECO:0000313" key="10">
    <source>
        <dbReference type="EMBL" id="KKW90636.1"/>
    </source>
</evidence>
<evidence type="ECO:0000313" key="11">
    <source>
        <dbReference type="Proteomes" id="UP000033874"/>
    </source>
</evidence>
<evidence type="ECO:0000256" key="1">
    <source>
        <dbReference type="ARBA" id="ARBA00004651"/>
    </source>
</evidence>
<dbReference type="RefSeq" id="WP_046765136.1">
    <property type="nucleotide sequence ID" value="NZ_LBIC01000009.1"/>
</dbReference>
<organism evidence="10 11">
    <name type="scientific">Sphingobium chungbukense</name>
    <dbReference type="NCBI Taxonomy" id="56193"/>
    <lineage>
        <taxon>Bacteria</taxon>
        <taxon>Pseudomonadati</taxon>
        <taxon>Pseudomonadota</taxon>
        <taxon>Alphaproteobacteria</taxon>
        <taxon>Sphingomonadales</taxon>
        <taxon>Sphingomonadaceae</taxon>
        <taxon>Sphingobium</taxon>
    </lineage>
</organism>
<dbReference type="InterPro" id="IPR048454">
    <property type="entry name" value="YetF_N"/>
</dbReference>
<dbReference type="InterPro" id="IPR023090">
    <property type="entry name" value="UPF0702_alpha/beta_dom_sf"/>
</dbReference>
<evidence type="ECO:0000259" key="9">
    <source>
        <dbReference type="Pfam" id="PF20730"/>
    </source>
</evidence>
<dbReference type="Gene3D" id="3.30.240.20">
    <property type="entry name" value="bsu07140 like domains"/>
    <property type="match status" value="1"/>
</dbReference>
<accession>A0A0M3ANX7</accession>
<keyword evidence="5 7" id="KW-1133">Transmembrane helix</keyword>
<dbReference type="Pfam" id="PF20730">
    <property type="entry name" value="YetF_N"/>
    <property type="match status" value="1"/>
</dbReference>
<evidence type="ECO:0000256" key="4">
    <source>
        <dbReference type="ARBA" id="ARBA00022692"/>
    </source>
</evidence>
<dbReference type="PANTHER" id="PTHR34582">
    <property type="entry name" value="UPF0702 TRANSMEMBRANE PROTEIN YCAP"/>
    <property type="match status" value="1"/>
</dbReference>
<feature type="domain" description="YetF C-terminal" evidence="8">
    <location>
        <begin position="88"/>
        <end position="156"/>
    </location>
</feature>
<dbReference type="PATRIC" id="fig|56193.3.peg.3969"/>
<dbReference type="PANTHER" id="PTHR34582:SF6">
    <property type="entry name" value="UPF0702 TRANSMEMBRANE PROTEIN YCAP"/>
    <property type="match status" value="1"/>
</dbReference>
<feature type="transmembrane region" description="Helical" evidence="7">
    <location>
        <begin position="64"/>
        <end position="86"/>
    </location>
</feature>
<reference evidence="10 11" key="1">
    <citation type="submission" date="2015-04" db="EMBL/GenBank/DDBJ databases">
        <title>Genome sequence of aromatic hydrocarbons-degrading Sphingobium chungbukense DJ77.</title>
        <authorList>
            <person name="Kim Y.-C."/>
            <person name="Chae J.-C."/>
        </authorList>
    </citation>
    <scope>NUCLEOTIDE SEQUENCE [LARGE SCALE GENOMIC DNA]</scope>
    <source>
        <strain evidence="10 11">DJ77</strain>
    </source>
</reference>
<evidence type="ECO:0000259" key="8">
    <source>
        <dbReference type="Pfam" id="PF04239"/>
    </source>
</evidence>